<evidence type="ECO:0000256" key="2">
    <source>
        <dbReference type="ARBA" id="ARBA00022516"/>
    </source>
</evidence>
<dbReference type="KEGG" id="anf:AQPE_2672"/>
<evidence type="ECO:0000313" key="13">
    <source>
        <dbReference type="EMBL" id="BBE18510.1"/>
    </source>
</evidence>
<keyword evidence="8" id="KW-0460">Magnesium</keyword>
<sequence length="319" mass="35165">MENPLTKKWFVILNPHAGSGRGKKDQAEILKRLTKADFQYELAVSEFPKHIIQLTIDAIEKGYRNLIVAGGDGSLNEAVNGIFSQTFCLPEEITVGMIPVGTGNDWIKTFGIPNYYSEAVKILNQGEIMRQDIGRITFSENDLTKNCYFANMAGFGFDAMVATKTNQLKSKGRNGISLYLQALGSSLFNYRTTKTQVVIDGQKIDELIFSVSIGIGKYNGGGMMQAPGAIPDNGLFQVTIIRKIGLLGILRNLSGLYSGKYVNDYRVSTFQAKNISISSAHNIAGEADGETLGDNKFEIDIFSQKLAVIYNPQKYLKEK</sequence>
<keyword evidence="4" id="KW-0479">Metal-binding</keyword>
<dbReference type="InterPro" id="IPR005218">
    <property type="entry name" value="Diacylglycerol/lipid_kinase"/>
</dbReference>
<gene>
    <name evidence="13" type="ORF">AQPE_2672</name>
</gene>
<dbReference type="RefSeq" id="WP_318346841.1">
    <property type="nucleotide sequence ID" value="NZ_AP018694.1"/>
</dbReference>
<dbReference type="EMBL" id="AP018694">
    <property type="protein sequence ID" value="BBE18510.1"/>
    <property type="molecule type" value="Genomic_DNA"/>
</dbReference>
<evidence type="ECO:0000259" key="12">
    <source>
        <dbReference type="PROSITE" id="PS50146"/>
    </source>
</evidence>
<evidence type="ECO:0000256" key="7">
    <source>
        <dbReference type="ARBA" id="ARBA00022840"/>
    </source>
</evidence>
<evidence type="ECO:0000313" key="14">
    <source>
        <dbReference type="Proteomes" id="UP001193389"/>
    </source>
</evidence>
<dbReference type="GO" id="GO:0005524">
    <property type="term" value="F:ATP binding"/>
    <property type="evidence" value="ECO:0007669"/>
    <property type="project" value="UniProtKB-KW"/>
</dbReference>
<accession>A0A5K7SAC0</accession>
<evidence type="ECO:0000256" key="6">
    <source>
        <dbReference type="ARBA" id="ARBA00022777"/>
    </source>
</evidence>
<dbReference type="InterPro" id="IPR050187">
    <property type="entry name" value="Lipid_Phosphate_FormReg"/>
</dbReference>
<dbReference type="InterPro" id="IPR045540">
    <property type="entry name" value="YegS/DAGK_C"/>
</dbReference>
<keyword evidence="14" id="KW-1185">Reference proteome</keyword>
<keyword evidence="10" id="KW-0594">Phospholipid biosynthesis</keyword>
<dbReference type="SUPFAM" id="SSF111331">
    <property type="entry name" value="NAD kinase/diacylglycerol kinase-like"/>
    <property type="match status" value="1"/>
</dbReference>
<dbReference type="PANTHER" id="PTHR12358">
    <property type="entry name" value="SPHINGOSINE KINASE"/>
    <property type="match status" value="1"/>
</dbReference>
<evidence type="ECO:0000256" key="8">
    <source>
        <dbReference type="ARBA" id="ARBA00022842"/>
    </source>
</evidence>
<dbReference type="GO" id="GO:0005886">
    <property type="term" value="C:plasma membrane"/>
    <property type="evidence" value="ECO:0007669"/>
    <property type="project" value="TreeGrafter"/>
</dbReference>
<dbReference type="GO" id="GO:0008654">
    <property type="term" value="P:phospholipid biosynthetic process"/>
    <property type="evidence" value="ECO:0007669"/>
    <property type="project" value="UniProtKB-KW"/>
</dbReference>
<dbReference type="Proteomes" id="UP001193389">
    <property type="component" value="Chromosome"/>
</dbReference>
<keyword evidence="5" id="KW-0547">Nucleotide-binding</keyword>
<dbReference type="InterPro" id="IPR016064">
    <property type="entry name" value="NAD/diacylglycerol_kinase_sf"/>
</dbReference>
<dbReference type="NCBIfam" id="TIGR00147">
    <property type="entry name" value="YegS/Rv2252/BmrU family lipid kinase"/>
    <property type="match status" value="1"/>
</dbReference>
<evidence type="ECO:0000256" key="11">
    <source>
        <dbReference type="ARBA" id="ARBA00023264"/>
    </source>
</evidence>
<dbReference type="PANTHER" id="PTHR12358:SF106">
    <property type="entry name" value="LIPID KINASE YEGS"/>
    <property type="match status" value="1"/>
</dbReference>
<dbReference type="Gene3D" id="3.40.50.10330">
    <property type="entry name" value="Probable inorganic polyphosphate/atp-NAD kinase, domain 1"/>
    <property type="match status" value="1"/>
</dbReference>
<protein>
    <submittedName>
        <fullName evidence="13">Transcription regulator [contains diacylglycerol kinase catalytic domain]</fullName>
    </submittedName>
</protein>
<evidence type="ECO:0000256" key="1">
    <source>
        <dbReference type="ARBA" id="ARBA00001946"/>
    </source>
</evidence>
<keyword evidence="3" id="KW-0808">Transferase</keyword>
<keyword evidence="9" id="KW-0443">Lipid metabolism</keyword>
<reference evidence="13" key="1">
    <citation type="journal article" date="2020" name="Int. J. Syst. Evol. Microbiol.">
        <title>Aquipluma nitroreducens gen. nov. sp. nov., a novel facultatively anaerobic bacterium isolated from a freshwater lake.</title>
        <authorList>
            <person name="Watanabe M."/>
            <person name="Kojima H."/>
            <person name="Fukui M."/>
        </authorList>
    </citation>
    <scope>NUCLEOTIDE SEQUENCE</scope>
    <source>
        <strain evidence="13">MeG22</strain>
    </source>
</reference>
<dbReference type="Gene3D" id="2.60.200.40">
    <property type="match status" value="1"/>
</dbReference>
<dbReference type="Pfam" id="PF00781">
    <property type="entry name" value="DAGK_cat"/>
    <property type="match status" value="1"/>
</dbReference>
<dbReference type="GO" id="GO:0016301">
    <property type="term" value="F:kinase activity"/>
    <property type="evidence" value="ECO:0007669"/>
    <property type="project" value="UniProtKB-KW"/>
</dbReference>
<dbReference type="GO" id="GO:0046872">
    <property type="term" value="F:metal ion binding"/>
    <property type="evidence" value="ECO:0007669"/>
    <property type="project" value="UniProtKB-KW"/>
</dbReference>
<dbReference type="AlphaFoldDB" id="A0A5K7SAC0"/>
<dbReference type="InterPro" id="IPR017438">
    <property type="entry name" value="ATP-NAD_kinase_N"/>
</dbReference>
<dbReference type="SMART" id="SM00046">
    <property type="entry name" value="DAGKc"/>
    <property type="match status" value="1"/>
</dbReference>
<evidence type="ECO:0000256" key="4">
    <source>
        <dbReference type="ARBA" id="ARBA00022723"/>
    </source>
</evidence>
<keyword evidence="11" id="KW-1208">Phospholipid metabolism</keyword>
<dbReference type="InterPro" id="IPR001206">
    <property type="entry name" value="Diacylglycerol_kinase_cat_dom"/>
</dbReference>
<dbReference type="Pfam" id="PF19279">
    <property type="entry name" value="YegS_C"/>
    <property type="match status" value="1"/>
</dbReference>
<evidence type="ECO:0000256" key="9">
    <source>
        <dbReference type="ARBA" id="ARBA00023098"/>
    </source>
</evidence>
<keyword evidence="2" id="KW-0444">Lipid biosynthesis</keyword>
<evidence type="ECO:0000256" key="3">
    <source>
        <dbReference type="ARBA" id="ARBA00022679"/>
    </source>
</evidence>
<evidence type="ECO:0000256" key="5">
    <source>
        <dbReference type="ARBA" id="ARBA00022741"/>
    </source>
</evidence>
<keyword evidence="6 13" id="KW-0418">Kinase</keyword>
<dbReference type="PROSITE" id="PS50146">
    <property type="entry name" value="DAGK"/>
    <property type="match status" value="1"/>
</dbReference>
<name>A0A5K7SAC0_9BACT</name>
<comment type="cofactor">
    <cofactor evidence="1">
        <name>Mg(2+)</name>
        <dbReference type="ChEBI" id="CHEBI:18420"/>
    </cofactor>
</comment>
<keyword evidence="7" id="KW-0067">ATP-binding</keyword>
<proteinExistence type="predicted"/>
<evidence type="ECO:0000256" key="10">
    <source>
        <dbReference type="ARBA" id="ARBA00023209"/>
    </source>
</evidence>
<organism evidence="13 14">
    <name type="scientific">Aquipluma nitroreducens</name>
    <dbReference type="NCBI Taxonomy" id="2010828"/>
    <lineage>
        <taxon>Bacteria</taxon>
        <taxon>Pseudomonadati</taxon>
        <taxon>Bacteroidota</taxon>
        <taxon>Bacteroidia</taxon>
        <taxon>Marinilabiliales</taxon>
        <taxon>Prolixibacteraceae</taxon>
        <taxon>Aquipluma</taxon>
    </lineage>
</organism>
<feature type="domain" description="DAGKc" evidence="12">
    <location>
        <begin position="4"/>
        <end position="141"/>
    </location>
</feature>